<evidence type="ECO:0000259" key="4">
    <source>
        <dbReference type="Pfam" id="PF13086"/>
    </source>
</evidence>
<dbReference type="Pfam" id="PF13086">
    <property type="entry name" value="AAA_11"/>
    <property type="match status" value="1"/>
</dbReference>
<dbReference type="RefSeq" id="XP_042999835.1">
    <property type="nucleotide sequence ID" value="XM_043143900.1"/>
</dbReference>
<sequence>MPTAKRLKGTGVGAVTAGRPSESVPVVEPDRPTPAEVEGEEHQFVQLARKNWLKLGNKPPKVKNDVLKQGVWSVLEQDGFSYRLLLLLESLQILESYLWPGYTDEASNFHVLLIALIANVKRREHLETWNLFVGRLEDFSSMFRRILSLTLDRTLPTVIRTQLVCFLIHAFQSLDCAIVRKECAPLVSIGLWQNLCSEKLREGLLDQNPQLRKTWRASQRRFDAADDSVKARLRFDRSWLYSMLLDFLNMLQDSKIPGCVLYCERFTEFLSDLQSQLPTRRYVNTLIQDLNVLPVMKRSPVYNDEDNSLLRDLHALLSHYTYFAIDDQTGIQLTATEVYDKHCAALGRLQRVALKHFKDKLLILALSNYGGIEKRDDLESLLEPLTGEELSQLFHLLNIRSTYPECPSLPIDRKLLTEILLHRYERKKSFRDTARYMPLLPTERSLFDTGFQRADSYDGSRPLALPKLNLQYLSCGDFLLRAMILYRCEAFYGIRKDVEAALRRLRPESNQSGVTNFAGFSKMALPISKPSILEVMPPLVGEDLPSMVRAEISIDVRRLGPNVMREWDSLRPDDVVFLLAIQPPPTQPPVNDGGVRPEYEKLGISSIRAAEILLITDEKGRHVRDGSMHLDSKRRITVKLDPYMYSRDTERSAAAKPGVYDQMNLLLRRGRRENNFKHILESIRKPALSETPLPSWLHEVFLGYGDPAGANYNNLSHRVRRLDYRDTFLDWQHLVESLPGKTVDPGDDVAGSFGPPYVLEEVEDDSKGDEHNVGQVSKKRRRGAEPTTKSEVTSLKVSTYEPPNNGPYPSDAPKENSVRFTPAQVEAIMSGSQPGLTVIVGPPGTGKTDVATQIINNIYHNFPHEKTLLLAHSNQALNQLFAKIIALDIDHRHLLRLGHGEDDLDAEGSFGKHGRVESFLDNRQKLLQEVRKLAVSLGAPGAHDNSAETAGYFNKVYVEPAWQRFENVVASAETSTAEAVKAFPFYEYFADAPQPLFPEGCNRDEAVKIANGCYRHISKIFSELADIVPFEILRRDREKANYLLTSEARIVAMTTTHAAIRRGEIASLGFRYENVVMEEAAQITELETFLPLAMQKPVGKEMPLKRVVLCGDHFQNSPIIQSLAFRHFANLEQSLFSRLIRLGVPAIILDQQGRARPSIAKLYQWRYPKLENLPHVQNEPEFVRANAGFKYDYQFISVPSYKGRGESEPTPHFIQNLGEAEYAVAIYQYMRLLGYPAERISILTTYAGQRALVKDVLAYRCGRNPIFGLPKAVATVDKYQGEQNDYIILSLTRTSRVGYLRDVRRMTVAVSRARLGLYVLGRREVFEACPELRPAFDLLLERSDKLMLVTGEMWPTERRDVEGSTAVEGEVAMESVEHLGQYVFEMTNTKVKREQGQEAEREMELLETIPEGVDEEEAQTTHYEYDEEAVEPDILEVREGESKN</sequence>
<evidence type="ECO:0000256" key="1">
    <source>
        <dbReference type="ARBA" id="ARBA00022806"/>
    </source>
</evidence>
<feature type="domain" description="DNA2/NAM7 helicase helicase" evidence="4">
    <location>
        <begin position="832"/>
        <end position="1122"/>
    </location>
</feature>
<dbReference type="InterPro" id="IPR048967">
    <property type="entry name" value="Aquarius_insert"/>
</dbReference>
<dbReference type="InterPro" id="IPR026300">
    <property type="entry name" value="CWF11_fam"/>
</dbReference>
<evidence type="ECO:0000259" key="8">
    <source>
        <dbReference type="Pfam" id="PF21144"/>
    </source>
</evidence>
<feature type="domain" description="RNA helicase aquarius N-terminal" evidence="6">
    <location>
        <begin position="43"/>
        <end position="428"/>
    </location>
</feature>
<dbReference type="Pfam" id="PF16399">
    <property type="entry name" value="Aquarius_N_1st"/>
    <property type="match status" value="1"/>
</dbReference>
<dbReference type="Pfam" id="PF21144">
    <property type="entry name" value="Aquarius_N_3rd"/>
    <property type="match status" value="1"/>
</dbReference>
<dbReference type="Pfam" id="PF21143">
    <property type="entry name" value="Aquarius_N_2nd"/>
    <property type="match status" value="1"/>
</dbReference>
<evidence type="ECO:0000313" key="9">
    <source>
        <dbReference type="EMBL" id="QUC22162.1"/>
    </source>
</evidence>
<keyword evidence="10" id="KW-1185">Reference proteome</keyword>
<name>A0A8E5MK01_USTVR</name>
<keyword evidence="1" id="KW-0547">Nucleotide-binding</keyword>
<reference evidence="9" key="1">
    <citation type="submission" date="2020-03" db="EMBL/GenBank/DDBJ databases">
        <title>A mixture of massive structural variations and highly conserved coding sequences in Ustilaginoidea virens genome.</title>
        <authorList>
            <person name="Zhang K."/>
            <person name="Zhao Z."/>
            <person name="Zhang Z."/>
            <person name="Li Y."/>
            <person name="Hsiang T."/>
            <person name="Sun W."/>
        </authorList>
    </citation>
    <scope>NUCLEOTIDE SEQUENCE</scope>
    <source>
        <strain evidence="9">UV-8b</strain>
    </source>
</reference>
<accession>A0A8E5MK01</accession>
<comment type="subunit">
    <text evidence="2">Belongs to the 40S cdc5-associated complex (or cwf complex), a spliceosome sub-complex reminiscent of a late-stage spliceosome.</text>
</comment>
<evidence type="ECO:0000259" key="5">
    <source>
        <dbReference type="Pfam" id="PF13087"/>
    </source>
</evidence>
<dbReference type="Gene3D" id="3.40.50.300">
    <property type="entry name" value="P-loop containing nucleotide triphosphate hydrolases"/>
    <property type="match status" value="2"/>
</dbReference>
<dbReference type="KEGG" id="uvi:66067180"/>
<keyword evidence="2" id="KW-0508">mRNA splicing</keyword>
<dbReference type="CDD" id="cd17935">
    <property type="entry name" value="EEXXQc_AQR"/>
    <property type="match status" value="1"/>
</dbReference>
<comment type="similarity">
    <text evidence="2">Belongs to the CWF11 family.</text>
</comment>
<evidence type="ECO:0000256" key="3">
    <source>
        <dbReference type="SAM" id="MobiDB-lite"/>
    </source>
</evidence>
<feature type="region of interest" description="Disordered" evidence="3">
    <location>
        <begin position="1"/>
        <end position="34"/>
    </location>
</feature>
<gene>
    <name evidence="9" type="ORF">UV8b_06403</name>
</gene>
<dbReference type="Pfam" id="PF13087">
    <property type="entry name" value="AAA_12"/>
    <property type="match status" value="1"/>
</dbReference>
<keyword evidence="1" id="KW-0378">Hydrolase</keyword>
<keyword evidence="1" id="KW-0067">ATP-binding</keyword>
<feature type="compositionally biased region" description="Polar residues" evidence="3">
    <location>
        <begin position="787"/>
        <end position="797"/>
    </location>
</feature>
<dbReference type="OrthoDB" id="1879at2759"/>
<evidence type="ECO:0000259" key="6">
    <source>
        <dbReference type="Pfam" id="PF16399"/>
    </source>
</evidence>
<dbReference type="GO" id="GO:0004386">
    <property type="term" value="F:helicase activity"/>
    <property type="evidence" value="ECO:0007669"/>
    <property type="project" value="InterPro"/>
</dbReference>
<feature type="domain" description="RNA helicase aquarius beta-barrel" evidence="7">
    <location>
        <begin position="507"/>
        <end position="669"/>
    </location>
</feature>
<dbReference type="GO" id="GO:0071013">
    <property type="term" value="C:catalytic step 2 spliceosome"/>
    <property type="evidence" value="ECO:0007669"/>
    <property type="project" value="TreeGrafter"/>
</dbReference>
<comment type="function">
    <text evidence="2">Involved in mRNA splicing where it associates with cdc5 and the other cwf proteins as part of the spliceosome.</text>
</comment>
<dbReference type="GO" id="GO:0003729">
    <property type="term" value="F:mRNA binding"/>
    <property type="evidence" value="ECO:0007669"/>
    <property type="project" value="TreeGrafter"/>
</dbReference>
<dbReference type="PIRSF" id="PIRSF038901">
    <property type="entry name" value="AQR_cwf11"/>
    <property type="match status" value="1"/>
</dbReference>
<dbReference type="InterPro" id="IPR032174">
    <property type="entry name" value="Aquarius_N"/>
</dbReference>
<feature type="domain" description="RNA helicase aquarius insertion" evidence="8">
    <location>
        <begin position="718"/>
        <end position="812"/>
    </location>
</feature>
<dbReference type="InterPro" id="IPR045055">
    <property type="entry name" value="DNA2/NAM7-like"/>
</dbReference>
<dbReference type="InterPro" id="IPR047187">
    <property type="entry name" value="SF1_C_Upf1"/>
</dbReference>
<keyword evidence="2" id="KW-0539">Nucleus</keyword>
<evidence type="ECO:0000313" key="10">
    <source>
        <dbReference type="Proteomes" id="UP000027002"/>
    </source>
</evidence>
<dbReference type="InterPro" id="IPR027417">
    <property type="entry name" value="P-loop_NTPase"/>
</dbReference>
<feature type="region of interest" description="Disordered" evidence="3">
    <location>
        <begin position="762"/>
        <end position="816"/>
    </location>
</feature>
<protein>
    <recommendedName>
        <fullName evidence="2">Pre-mRNA-splicing factor</fullName>
    </recommendedName>
</protein>
<dbReference type="GeneID" id="66067180"/>
<dbReference type="CDD" id="cd18808">
    <property type="entry name" value="SF1_C_Upf1"/>
    <property type="match status" value="1"/>
</dbReference>
<dbReference type="PANTHER" id="PTHR10887:SF5">
    <property type="entry name" value="RNA HELICASE AQUARIUS"/>
    <property type="match status" value="1"/>
</dbReference>
<evidence type="ECO:0000256" key="2">
    <source>
        <dbReference type="PIRNR" id="PIRNR038901"/>
    </source>
</evidence>
<comment type="subcellular location">
    <subcellularLocation>
        <location evidence="2">Nucleus</location>
    </subcellularLocation>
</comment>
<organism evidence="9 10">
    <name type="scientific">Ustilaginoidea virens</name>
    <name type="common">Rice false smut fungus</name>
    <name type="synonym">Villosiclava virens</name>
    <dbReference type="NCBI Taxonomy" id="1159556"/>
    <lineage>
        <taxon>Eukaryota</taxon>
        <taxon>Fungi</taxon>
        <taxon>Dikarya</taxon>
        <taxon>Ascomycota</taxon>
        <taxon>Pezizomycotina</taxon>
        <taxon>Sordariomycetes</taxon>
        <taxon>Hypocreomycetidae</taxon>
        <taxon>Hypocreales</taxon>
        <taxon>Clavicipitaceae</taxon>
        <taxon>Ustilaginoidea</taxon>
    </lineage>
</organism>
<dbReference type="SUPFAM" id="SSF52540">
    <property type="entry name" value="P-loop containing nucleoside triphosphate hydrolases"/>
    <property type="match status" value="1"/>
</dbReference>
<dbReference type="GO" id="GO:0045292">
    <property type="term" value="P:mRNA cis splicing, via spliceosome"/>
    <property type="evidence" value="ECO:0007669"/>
    <property type="project" value="UniProtKB-UniRule"/>
</dbReference>
<keyword evidence="2" id="KW-0507">mRNA processing</keyword>
<dbReference type="InterPro" id="IPR048966">
    <property type="entry name" value="Aquarius_b-barrel"/>
</dbReference>
<keyword evidence="1" id="KW-0347">Helicase</keyword>
<dbReference type="InterPro" id="IPR041677">
    <property type="entry name" value="DNA2/NAM7_AAA_11"/>
</dbReference>
<dbReference type="InterPro" id="IPR041679">
    <property type="entry name" value="DNA2/NAM7-like_C"/>
</dbReference>
<proteinExistence type="inferred from homology"/>
<feature type="domain" description="DNA2/NAM7 helicase-like C-terminal" evidence="5">
    <location>
        <begin position="1131"/>
        <end position="1323"/>
    </location>
</feature>
<dbReference type="PANTHER" id="PTHR10887">
    <property type="entry name" value="DNA2/NAM7 HELICASE FAMILY"/>
    <property type="match status" value="1"/>
</dbReference>
<dbReference type="Proteomes" id="UP000027002">
    <property type="component" value="Chromosome 5"/>
</dbReference>
<evidence type="ECO:0000259" key="7">
    <source>
        <dbReference type="Pfam" id="PF21143"/>
    </source>
</evidence>
<dbReference type="GO" id="GO:0005684">
    <property type="term" value="C:U2-type spliceosomal complex"/>
    <property type="evidence" value="ECO:0007669"/>
    <property type="project" value="UniProtKB-UniRule"/>
</dbReference>
<dbReference type="EMBL" id="CP072757">
    <property type="protein sequence ID" value="QUC22162.1"/>
    <property type="molecule type" value="Genomic_DNA"/>
</dbReference>
<dbReference type="FunFam" id="3.40.50.300:FF:000507">
    <property type="entry name" value="Pre-mRNA-splicing factor"/>
    <property type="match status" value="1"/>
</dbReference>